<gene>
    <name evidence="1" type="ORF">MLAC_16830</name>
</gene>
<sequence>MLASTTITFCPNVIDSDRKGHPATAPFGDTVENLIESGLIRFGDQPAPQVFLQGLMRTRGPLTQNPVGVFRNILDLHARHGAILAPMAPKYNHALHPGGHLRLIL</sequence>
<dbReference type="Proteomes" id="UP000466396">
    <property type="component" value="Chromosome"/>
</dbReference>
<evidence type="ECO:0000313" key="1">
    <source>
        <dbReference type="EMBL" id="BBX96389.1"/>
    </source>
</evidence>
<dbReference type="KEGG" id="mlj:MLAC_16830"/>
<organism evidence="1 2">
    <name type="scientific">Mycobacterium lacus</name>
    <dbReference type="NCBI Taxonomy" id="169765"/>
    <lineage>
        <taxon>Bacteria</taxon>
        <taxon>Bacillati</taxon>
        <taxon>Actinomycetota</taxon>
        <taxon>Actinomycetes</taxon>
        <taxon>Mycobacteriales</taxon>
        <taxon>Mycobacteriaceae</taxon>
        <taxon>Mycobacterium</taxon>
    </lineage>
</organism>
<name>A0A7I7NJC5_9MYCO</name>
<reference evidence="1 2" key="1">
    <citation type="journal article" date="2019" name="Emerg. Microbes Infect.">
        <title>Comprehensive subspecies identification of 175 nontuberculous mycobacteria species based on 7547 genomic profiles.</title>
        <authorList>
            <person name="Matsumoto Y."/>
            <person name="Kinjo T."/>
            <person name="Motooka D."/>
            <person name="Nabeya D."/>
            <person name="Jung N."/>
            <person name="Uechi K."/>
            <person name="Horii T."/>
            <person name="Iida T."/>
            <person name="Fujita J."/>
            <person name="Nakamura S."/>
        </authorList>
    </citation>
    <scope>NUCLEOTIDE SEQUENCE [LARGE SCALE GENOMIC DNA]</scope>
    <source>
        <strain evidence="1 2">JCM 15657</strain>
    </source>
</reference>
<keyword evidence="2" id="KW-1185">Reference proteome</keyword>
<protein>
    <submittedName>
        <fullName evidence="1">Uncharacterized protein</fullName>
    </submittedName>
</protein>
<dbReference type="EMBL" id="AP022581">
    <property type="protein sequence ID" value="BBX96389.1"/>
    <property type="molecule type" value="Genomic_DNA"/>
</dbReference>
<evidence type="ECO:0000313" key="2">
    <source>
        <dbReference type="Proteomes" id="UP000466396"/>
    </source>
</evidence>
<dbReference type="AlphaFoldDB" id="A0A7I7NJC5"/>
<accession>A0A7I7NJC5</accession>
<proteinExistence type="predicted"/>